<evidence type="ECO:0000256" key="1">
    <source>
        <dbReference type="ARBA" id="ARBA00022737"/>
    </source>
</evidence>
<dbReference type="Pfam" id="PF03107">
    <property type="entry name" value="C1_2"/>
    <property type="match status" value="4"/>
</dbReference>
<gene>
    <name evidence="3" type="ORF">CITCOLO1_LOCUS9154</name>
</gene>
<protein>
    <recommendedName>
        <fullName evidence="2">DC1 domain-containing protein</fullName>
    </recommendedName>
</protein>
<name>A0ABP0Y9U0_9ROSI</name>
<evidence type="ECO:0000259" key="2">
    <source>
        <dbReference type="Pfam" id="PF03107"/>
    </source>
</evidence>
<proteinExistence type="predicted"/>
<keyword evidence="1" id="KW-0677">Repeat</keyword>
<feature type="domain" description="DC1" evidence="2">
    <location>
        <begin position="206"/>
        <end position="256"/>
    </location>
</feature>
<dbReference type="SUPFAM" id="SSF57889">
    <property type="entry name" value="Cysteine-rich domain"/>
    <property type="match status" value="3"/>
</dbReference>
<dbReference type="InterPro" id="IPR053192">
    <property type="entry name" value="Vacuole_Formation_Reg"/>
</dbReference>
<feature type="domain" description="DC1" evidence="2">
    <location>
        <begin position="42"/>
        <end position="72"/>
    </location>
</feature>
<keyword evidence="4" id="KW-1185">Reference proteome</keyword>
<dbReference type="Proteomes" id="UP001642487">
    <property type="component" value="Chromosome 3"/>
</dbReference>
<dbReference type="EMBL" id="OZ021737">
    <property type="protein sequence ID" value="CAK9317252.1"/>
    <property type="molecule type" value="Genomic_DNA"/>
</dbReference>
<evidence type="ECO:0000313" key="4">
    <source>
        <dbReference type="Proteomes" id="UP001642487"/>
    </source>
</evidence>
<accession>A0ABP0Y9U0</accession>
<feature type="domain" description="DC1" evidence="2">
    <location>
        <begin position="152"/>
        <end position="196"/>
    </location>
</feature>
<reference evidence="3 4" key="1">
    <citation type="submission" date="2024-03" db="EMBL/GenBank/DDBJ databases">
        <authorList>
            <person name="Gkanogiannis A."/>
            <person name="Becerra Lopez-Lavalle L."/>
        </authorList>
    </citation>
    <scope>NUCLEOTIDE SEQUENCE [LARGE SCALE GENOMIC DNA]</scope>
</reference>
<dbReference type="PANTHER" id="PTHR32410">
    <property type="entry name" value="CYSTEINE/HISTIDINE-RICH C1 DOMAIN FAMILY PROTEIN"/>
    <property type="match status" value="1"/>
</dbReference>
<dbReference type="InterPro" id="IPR046349">
    <property type="entry name" value="C1-like_sf"/>
</dbReference>
<dbReference type="InterPro" id="IPR004146">
    <property type="entry name" value="DC1"/>
</dbReference>
<dbReference type="PANTHER" id="PTHR32410:SF216">
    <property type="entry name" value="PHORBOL-ESTER_DAG-TYPE DOMAIN-CONTAINING PROTEIN"/>
    <property type="match status" value="1"/>
</dbReference>
<sequence>MTSAGLQLLRLRLQLPYPSILHRPSSPNPHTFPSPSRLSLVLTNTFCKCCGQKPSGKSYSCPKCDFVIDLQCLIADTKATGLTKIPGGDQCPHFAHPHSLTFLRQHWGKNRIVVCSVCHLRIKSGFAYHCEECSYAIDIRCAAITFPFTHTSHKHHPLFHYRDKGKHKCGGCGEGLKNKLVFGCDDCNFYLDGKCANLPLAVRNRFDEHPLSLTFVNKDEEGDDENYCNICEEERGRNELLYYCKTCCFAAHLRCALGDYPFLKSAKFEGHRHLLNLVKEGKTGYSVCGACADSCEGNLALECGYCICKFNVHAFGLCYHKLLTQGSITFAMPSLHSRSLPLYLDPIQRKRSKMIMLLEGGEGKRGGWKERGFNGIRVHGESWTMG</sequence>
<feature type="domain" description="DC1" evidence="2">
    <location>
        <begin position="95"/>
        <end position="142"/>
    </location>
</feature>
<evidence type="ECO:0000313" key="3">
    <source>
        <dbReference type="EMBL" id="CAK9317252.1"/>
    </source>
</evidence>
<organism evidence="3 4">
    <name type="scientific">Citrullus colocynthis</name>
    <name type="common">colocynth</name>
    <dbReference type="NCBI Taxonomy" id="252529"/>
    <lineage>
        <taxon>Eukaryota</taxon>
        <taxon>Viridiplantae</taxon>
        <taxon>Streptophyta</taxon>
        <taxon>Embryophyta</taxon>
        <taxon>Tracheophyta</taxon>
        <taxon>Spermatophyta</taxon>
        <taxon>Magnoliopsida</taxon>
        <taxon>eudicotyledons</taxon>
        <taxon>Gunneridae</taxon>
        <taxon>Pentapetalae</taxon>
        <taxon>rosids</taxon>
        <taxon>fabids</taxon>
        <taxon>Cucurbitales</taxon>
        <taxon>Cucurbitaceae</taxon>
        <taxon>Benincaseae</taxon>
        <taxon>Citrullus</taxon>
    </lineage>
</organism>